<feature type="domain" description="Creatinase N-terminal" evidence="5">
    <location>
        <begin position="5"/>
        <end position="131"/>
    </location>
</feature>
<evidence type="ECO:0000256" key="3">
    <source>
        <dbReference type="RuleBase" id="RU000590"/>
    </source>
</evidence>
<reference evidence="6 7" key="1">
    <citation type="submission" date="2016-09" db="EMBL/GenBank/DDBJ databases">
        <title>Genomic analysis reveals versatility of anaerobic energy metabolism of Geosporobacter ferrireducens IRF9 of phylum Firmicutes.</title>
        <authorList>
            <person name="Kim S.-J."/>
        </authorList>
    </citation>
    <scope>NUCLEOTIDE SEQUENCE [LARGE SCALE GENOMIC DNA]</scope>
    <source>
        <strain evidence="6 7">IRF9</strain>
    </source>
</reference>
<dbReference type="PANTHER" id="PTHR46112">
    <property type="entry name" value="AMINOPEPTIDASE"/>
    <property type="match status" value="1"/>
</dbReference>
<dbReference type="InterPro" id="IPR001131">
    <property type="entry name" value="Peptidase_M24B_aminopep-P_CS"/>
</dbReference>
<proteinExistence type="inferred from homology"/>
<dbReference type="Pfam" id="PF01321">
    <property type="entry name" value="Creatinase_N"/>
    <property type="match status" value="1"/>
</dbReference>
<keyword evidence="2" id="KW-0378">Hydrolase</keyword>
<dbReference type="PANTHER" id="PTHR46112:SF3">
    <property type="entry name" value="AMINOPEPTIDASE YPDF"/>
    <property type="match status" value="1"/>
</dbReference>
<accession>A0A1D8GIM6</accession>
<protein>
    <submittedName>
        <fullName evidence="6">Proline dipeptidase</fullName>
    </submittedName>
</protein>
<evidence type="ECO:0000313" key="7">
    <source>
        <dbReference type="Proteomes" id="UP000095743"/>
    </source>
</evidence>
<dbReference type="GO" id="GO:0046872">
    <property type="term" value="F:metal ion binding"/>
    <property type="evidence" value="ECO:0007669"/>
    <property type="project" value="UniProtKB-KW"/>
</dbReference>
<evidence type="ECO:0000256" key="1">
    <source>
        <dbReference type="ARBA" id="ARBA00022723"/>
    </source>
</evidence>
<dbReference type="EMBL" id="CP017269">
    <property type="protein sequence ID" value="AOT70783.1"/>
    <property type="molecule type" value="Genomic_DNA"/>
</dbReference>
<feature type="domain" description="Peptidase M24" evidence="4">
    <location>
        <begin position="139"/>
        <end position="341"/>
    </location>
</feature>
<dbReference type="OrthoDB" id="9806388at2"/>
<sequence>MHKERVEKVLSAMQQQHISQMIISDPASIFYLLGKWIHPGERMLVLYLSLEENHKLFINELFPVHEDLGVDKVWFKDTDQPVTLLAQHMEGENVVGIDKNWPSHFLLTLMEHKSDCNYVNGSLLIDQIRSVKDSLERDLMRKASSFNDTAMGSIIHLLSSTHTEKEMAQKLLAIYEELGTEGPSFDPIIAYGANAADPHHGPGNGILKEGDSIIIDIGCKHASYCADMTRTFFYKSASEKAQKVYNIVKEANARAISIIKPGVRFCDIDAAARSYIEEQGYGKYFTHRTGHSIGIEVHDFGDVSAVNTDSVAPGMIFSIEPGIYLPGEFGVRIEDLVLVTEDGCEVLNKFSKELSVIG</sequence>
<comment type="similarity">
    <text evidence="3">Belongs to the peptidase M24B family.</text>
</comment>
<dbReference type="GO" id="GO:0016787">
    <property type="term" value="F:hydrolase activity"/>
    <property type="evidence" value="ECO:0007669"/>
    <property type="project" value="UniProtKB-KW"/>
</dbReference>
<dbReference type="PROSITE" id="PS00491">
    <property type="entry name" value="PROLINE_PEPTIDASE"/>
    <property type="match status" value="1"/>
</dbReference>
<dbReference type="AlphaFoldDB" id="A0A1D8GIM6"/>
<dbReference type="RefSeq" id="WP_069977931.1">
    <property type="nucleotide sequence ID" value="NZ_CP017269.1"/>
</dbReference>
<dbReference type="KEGG" id="gfe:Gferi_15090"/>
<evidence type="ECO:0000259" key="4">
    <source>
        <dbReference type="Pfam" id="PF00557"/>
    </source>
</evidence>
<dbReference type="Pfam" id="PF00557">
    <property type="entry name" value="Peptidase_M24"/>
    <property type="match status" value="1"/>
</dbReference>
<dbReference type="STRING" id="1424294.Gferi_15090"/>
<dbReference type="CDD" id="cd01092">
    <property type="entry name" value="APP-like"/>
    <property type="match status" value="1"/>
</dbReference>
<evidence type="ECO:0000313" key="6">
    <source>
        <dbReference type="EMBL" id="AOT70783.1"/>
    </source>
</evidence>
<dbReference type="Gene3D" id="3.40.350.10">
    <property type="entry name" value="Creatinase/prolidase N-terminal domain"/>
    <property type="match status" value="1"/>
</dbReference>
<keyword evidence="7" id="KW-1185">Reference proteome</keyword>
<dbReference type="InterPro" id="IPR050659">
    <property type="entry name" value="Peptidase_M24B"/>
</dbReference>
<dbReference type="InterPro" id="IPR029149">
    <property type="entry name" value="Creatin/AminoP/Spt16_N"/>
</dbReference>
<evidence type="ECO:0000259" key="5">
    <source>
        <dbReference type="Pfam" id="PF01321"/>
    </source>
</evidence>
<gene>
    <name evidence="6" type="ORF">Gferi_15090</name>
</gene>
<dbReference type="SUPFAM" id="SSF53092">
    <property type="entry name" value="Creatinase/prolidase N-terminal domain"/>
    <property type="match status" value="1"/>
</dbReference>
<keyword evidence="1 3" id="KW-0479">Metal-binding</keyword>
<dbReference type="InterPro" id="IPR000994">
    <property type="entry name" value="Pept_M24"/>
</dbReference>
<dbReference type="InterPro" id="IPR036005">
    <property type="entry name" value="Creatinase/aminopeptidase-like"/>
</dbReference>
<dbReference type="Proteomes" id="UP000095743">
    <property type="component" value="Chromosome"/>
</dbReference>
<evidence type="ECO:0000256" key="2">
    <source>
        <dbReference type="ARBA" id="ARBA00022801"/>
    </source>
</evidence>
<name>A0A1D8GIM6_9FIRM</name>
<organism evidence="6 7">
    <name type="scientific">Geosporobacter ferrireducens</name>
    <dbReference type="NCBI Taxonomy" id="1424294"/>
    <lineage>
        <taxon>Bacteria</taxon>
        <taxon>Bacillati</taxon>
        <taxon>Bacillota</taxon>
        <taxon>Clostridia</taxon>
        <taxon>Peptostreptococcales</taxon>
        <taxon>Thermotaleaceae</taxon>
        <taxon>Geosporobacter</taxon>
    </lineage>
</organism>
<dbReference type="SUPFAM" id="SSF55920">
    <property type="entry name" value="Creatinase/aminopeptidase"/>
    <property type="match status" value="1"/>
</dbReference>
<dbReference type="Gene3D" id="3.90.230.10">
    <property type="entry name" value="Creatinase/methionine aminopeptidase superfamily"/>
    <property type="match status" value="1"/>
</dbReference>
<dbReference type="InterPro" id="IPR000587">
    <property type="entry name" value="Creatinase_N"/>
</dbReference>